<feature type="transmembrane region" description="Helical" evidence="10">
    <location>
        <begin position="63"/>
        <end position="86"/>
    </location>
</feature>
<evidence type="ECO:0000256" key="2">
    <source>
        <dbReference type="ARBA" id="ARBA00022475"/>
    </source>
</evidence>
<accession>A0ABM8A5Q9</accession>
<evidence type="ECO:0000256" key="8">
    <source>
        <dbReference type="ARBA" id="ARBA00035585"/>
    </source>
</evidence>
<evidence type="ECO:0000256" key="7">
    <source>
        <dbReference type="ARBA" id="ARBA00035120"/>
    </source>
</evidence>
<keyword evidence="5 10" id="KW-0472">Membrane</keyword>
<feature type="binding site" evidence="10">
    <location>
        <position position="109"/>
    </location>
    <ligand>
        <name>Na(+)</name>
        <dbReference type="ChEBI" id="CHEBI:29101"/>
        <note>structural</note>
    </ligand>
</feature>
<proteinExistence type="inferred from homology"/>
<keyword evidence="10" id="KW-0915">Sodium</keyword>
<feature type="transmembrane region" description="Helical" evidence="10">
    <location>
        <begin position="35"/>
        <end position="57"/>
    </location>
</feature>
<gene>
    <name evidence="11" type="primary">crcB1</name>
    <name evidence="10" type="synonym">crcB</name>
    <name evidence="10" type="synonym">fluC</name>
    <name evidence="11" type="ORF">HEK616_75050</name>
</gene>
<sequence length="161" mass="17112">MPKPRPPMLNEPVDPDVDLRAPVRRKGLPPRQGPVVAAVALGGGVGAAARYGAALLWPTEPGGFPWTTLVVNVVGCAIIGIFMVVITDVWAAHRLVRPFFGTGVLGGFTTFSTYAVDIQRLLAQGRTGAGLAYLALTLAAALTAVWITATLTRRVVEWRQQ</sequence>
<keyword evidence="4 10" id="KW-1133">Transmembrane helix</keyword>
<name>A0ABM8A5Q9_STRNI</name>
<evidence type="ECO:0000256" key="9">
    <source>
        <dbReference type="ARBA" id="ARBA00049940"/>
    </source>
</evidence>
<geneLocation type="plasmid" evidence="11 12">
    <name>SNP1</name>
</geneLocation>
<dbReference type="Proteomes" id="UP001059597">
    <property type="component" value="Plasmid SNP1"/>
</dbReference>
<keyword evidence="2 10" id="KW-1003">Cell membrane</keyword>
<comment type="catalytic activity">
    <reaction evidence="8">
        <text>fluoride(in) = fluoride(out)</text>
        <dbReference type="Rhea" id="RHEA:76159"/>
        <dbReference type="ChEBI" id="CHEBI:17051"/>
    </reaction>
    <physiologicalReaction direction="left-to-right" evidence="8">
        <dbReference type="Rhea" id="RHEA:76160"/>
    </physiologicalReaction>
</comment>
<evidence type="ECO:0000256" key="1">
    <source>
        <dbReference type="ARBA" id="ARBA00004651"/>
    </source>
</evidence>
<feature type="transmembrane region" description="Helical" evidence="10">
    <location>
        <begin position="128"/>
        <end position="151"/>
    </location>
</feature>
<reference evidence="11" key="1">
    <citation type="submission" date="2022-06" db="EMBL/GenBank/DDBJ databases">
        <title>Complete genome sequence of Streptomyces nigrescens HEK616.</title>
        <authorList>
            <person name="Asamizu S."/>
            <person name="Onaka H."/>
        </authorList>
    </citation>
    <scope>NUCLEOTIDE SEQUENCE</scope>
    <source>
        <strain evidence="11">HEK616</strain>
        <plasmid evidence="11">SNP1</plasmid>
    </source>
</reference>
<feature type="transmembrane region" description="Helical" evidence="10">
    <location>
        <begin position="98"/>
        <end position="116"/>
    </location>
</feature>
<keyword evidence="10" id="KW-0479">Metal-binding</keyword>
<dbReference type="Pfam" id="PF02537">
    <property type="entry name" value="CRCB"/>
    <property type="match status" value="1"/>
</dbReference>
<evidence type="ECO:0000256" key="5">
    <source>
        <dbReference type="ARBA" id="ARBA00023136"/>
    </source>
</evidence>
<dbReference type="PANTHER" id="PTHR28259:SF1">
    <property type="entry name" value="FLUORIDE EXPORT PROTEIN 1-RELATED"/>
    <property type="match status" value="1"/>
</dbReference>
<evidence type="ECO:0000256" key="4">
    <source>
        <dbReference type="ARBA" id="ARBA00022989"/>
    </source>
</evidence>
<keyword evidence="12" id="KW-1185">Reference proteome</keyword>
<protein>
    <recommendedName>
        <fullName evidence="10">Fluoride-specific ion channel FluC</fullName>
    </recommendedName>
</protein>
<dbReference type="NCBIfam" id="TIGR00494">
    <property type="entry name" value="crcB"/>
    <property type="match status" value="1"/>
</dbReference>
<keyword evidence="10" id="KW-0406">Ion transport</keyword>
<keyword evidence="6 10" id="KW-0407">Ion channel</keyword>
<evidence type="ECO:0000313" key="11">
    <source>
        <dbReference type="EMBL" id="BDM74018.1"/>
    </source>
</evidence>
<dbReference type="EMBL" id="AP026074">
    <property type="protein sequence ID" value="BDM74018.1"/>
    <property type="molecule type" value="Genomic_DNA"/>
</dbReference>
<dbReference type="PANTHER" id="PTHR28259">
    <property type="entry name" value="FLUORIDE EXPORT PROTEIN 1-RELATED"/>
    <property type="match status" value="1"/>
</dbReference>
<organism evidence="11 12">
    <name type="scientific">Streptomyces nigrescens</name>
    <dbReference type="NCBI Taxonomy" id="1920"/>
    <lineage>
        <taxon>Bacteria</taxon>
        <taxon>Bacillati</taxon>
        <taxon>Actinomycetota</taxon>
        <taxon>Actinomycetes</taxon>
        <taxon>Kitasatosporales</taxon>
        <taxon>Streptomycetaceae</taxon>
        <taxon>Streptomyces</taxon>
    </lineage>
</organism>
<keyword evidence="11" id="KW-0614">Plasmid</keyword>
<evidence type="ECO:0000313" key="12">
    <source>
        <dbReference type="Proteomes" id="UP001059597"/>
    </source>
</evidence>
<comment type="similarity">
    <text evidence="7 10">Belongs to the fluoride channel Fluc/FEX (TC 1.A.43) family.</text>
</comment>
<comment type="subcellular location">
    <subcellularLocation>
        <location evidence="1 10">Cell membrane</location>
        <topology evidence="1 10">Multi-pass membrane protein</topology>
    </subcellularLocation>
</comment>
<evidence type="ECO:0000256" key="3">
    <source>
        <dbReference type="ARBA" id="ARBA00022692"/>
    </source>
</evidence>
<evidence type="ECO:0000256" key="6">
    <source>
        <dbReference type="ARBA" id="ARBA00023303"/>
    </source>
</evidence>
<evidence type="ECO:0000256" key="10">
    <source>
        <dbReference type="HAMAP-Rule" id="MF_00454"/>
    </source>
</evidence>
<keyword evidence="3 10" id="KW-0812">Transmembrane</keyword>
<feature type="binding site" evidence="10">
    <location>
        <position position="106"/>
    </location>
    <ligand>
        <name>Na(+)</name>
        <dbReference type="ChEBI" id="CHEBI:29101"/>
        <note>structural</note>
    </ligand>
</feature>
<dbReference type="InterPro" id="IPR003691">
    <property type="entry name" value="FluC"/>
</dbReference>
<dbReference type="HAMAP" id="MF_00454">
    <property type="entry name" value="FluC"/>
    <property type="match status" value="1"/>
</dbReference>
<keyword evidence="10" id="KW-0813">Transport</keyword>
<comment type="function">
    <text evidence="9 10">Fluoride-specific ion channel. Important for reducing fluoride concentration in the cell, thus reducing its toxicity.</text>
</comment>
<comment type="activity regulation">
    <text evidence="10">Na(+) is not transported, but it plays an essential structural role and its presence is essential for fluoride channel function.</text>
</comment>